<comment type="similarity">
    <text evidence="8">Belongs to the G-protein coupled receptor 1 family.</text>
</comment>
<comment type="caution">
    <text evidence="12">The sequence shown here is derived from an EMBL/GenBank/DDBJ whole genome shotgun (WGS) entry which is preliminary data.</text>
</comment>
<feature type="transmembrane region" description="Helical" evidence="10">
    <location>
        <begin position="102"/>
        <end position="122"/>
    </location>
</feature>
<dbReference type="GO" id="GO:0005886">
    <property type="term" value="C:plasma membrane"/>
    <property type="evidence" value="ECO:0007669"/>
    <property type="project" value="TreeGrafter"/>
</dbReference>
<dbReference type="SUPFAM" id="SSF81321">
    <property type="entry name" value="Family A G protein-coupled receptor-like"/>
    <property type="match status" value="1"/>
</dbReference>
<evidence type="ECO:0000256" key="3">
    <source>
        <dbReference type="ARBA" id="ARBA00022989"/>
    </source>
</evidence>
<evidence type="ECO:0000256" key="9">
    <source>
        <dbReference type="SAM" id="MobiDB-lite"/>
    </source>
</evidence>
<feature type="compositionally biased region" description="Polar residues" evidence="9">
    <location>
        <begin position="249"/>
        <end position="261"/>
    </location>
</feature>
<feature type="transmembrane region" description="Helical" evidence="10">
    <location>
        <begin position="26"/>
        <end position="51"/>
    </location>
</feature>
<dbReference type="InterPro" id="IPR017452">
    <property type="entry name" value="GPCR_Rhodpsn_7TM"/>
</dbReference>
<keyword evidence="3 10" id="KW-1133">Transmembrane helix</keyword>
<name>A0A8B6EAT5_MYTGA</name>
<dbReference type="PROSITE" id="PS50262">
    <property type="entry name" value="G_PROTEIN_RECEP_F1_2"/>
    <property type="match status" value="1"/>
</dbReference>
<dbReference type="EMBL" id="UYJE01004889">
    <property type="protein sequence ID" value="VDI32224.1"/>
    <property type="molecule type" value="Genomic_DNA"/>
</dbReference>
<reference evidence="12" key="1">
    <citation type="submission" date="2018-11" db="EMBL/GenBank/DDBJ databases">
        <authorList>
            <person name="Alioto T."/>
            <person name="Alioto T."/>
        </authorList>
    </citation>
    <scope>NUCLEOTIDE SEQUENCE</scope>
</reference>
<evidence type="ECO:0000256" key="7">
    <source>
        <dbReference type="ARBA" id="ARBA00023224"/>
    </source>
</evidence>
<dbReference type="PRINTS" id="PR00237">
    <property type="entry name" value="GPCRRHODOPSN"/>
</dbReference>
<keyword evidence="4 8" id="KW-0297">G-protein coupled receptor</keyword>
<feature type="transmembrane region" description="Helical" evidence="10">
    <location>
        <begin position="63"/>
        <end position="82"/>
    </location>
</feature>
<dbReference type="GO" id="GO:0004930">
    <property type="term" value="F:G protein-coupled receptor activity"/>
    <property type="evidence" value="ECO:0007669"/>
    <property type="project" value="UniProtKB-KW"/>
</dbReference>
<dbReference type="InterPro" id="IPR000276">
    <property type="entry name" value="GPCR_Rhodpsn"/>
</dbReference>
<organism evidence="12 13">
    <name type="scientific">Mytilus galloprovincialis</name>
    <name type="common">Mediterranean mussel</name>
    <dbReference type="NCBI Taxonomy" id="29158"/>
    <lineage>
        <taxon>Eukaryota</taxon>
        <taxon>Metazoa</taxon>
        <taxon>Spiralia</taxon>
        <taxon>Lophotrochozoa</taxon>
        <taxon>Mollusca</taxon>
        <taxon>Bivalvia</taxon>
        <taxon>Autobranchia</taxon>
        <taxon>Pteriomorphia</taxon>
        <taxon>Mytilida</taxon>
        <taxon>Mytiloidea</taxon>
        <taxon>Mytilidae</taxon>
        <taxon>Mytilinae</taxon>
        <taxon>Mytilus</taxon>
    </lineage>
</organism>
<evidence type="ECO:0000259" key="11">
    <source>
        <dbReference type="PROSITE" id="PS50262"/>
    </source>
</evidence>
<keyword evidence="5 10" id="KW-0472">Membrane</keyword>
<feature type="transmembrane region" description="Helical" evidence="10">
    <location>
        <begin position="200"/>
        <end position="222"/>
    </location>
</feature>
<dbReference type="AlphaFoldDB" id="A0A8B6EAT5"/>
<feature type="transmembrane region" description="Helical" evidence="10">
    <location>
        <begin position="317"/>
        <end position="341"/>
    </location>
</feature>
<feature type="transmembrane region" description="Helical" evidence="10">
    <location>
        <begin position="361"/>
        <end position="381"/>
    </location>
</feature>
<comment type="subcellular location">
    <subcellularLocation>
        <location evidence="1">Membrane</location>
        <topology evidence="1">Multi-pass membrane protein</topology>
    </subcellularLocation>
</comment>
<gene>
    <name evidence="12" type="ORF">MGAL_10B079512</name>
</gene>
<evidence type="ECO:0000256" key="8">
    <source>
        <dbReference type="RuleBase" id="RU000688"/>
    </source>
</evidence>
<dbReference type="PANTHER" id="PTHR24243:SF224">
    <property type="entry name" value="G-PROTEIN COUPLED RECEPTOR 19-RELATED"/>
    <property type="match status" value="1"/>
</dbReference>
<evidence type="ECO:0000256" key="5">
    <source>
        <dbReference type="ARBA" id="ARBA00023136"/>
    </source>
</evidence>
<evidence type="ECO:0000256" key="1">
    <source>
        <dbReference type="ARBA" id="ARBA00004141"/>
    </source>
</evidence>
<dbReference type="PROSITE" id="PS00237">
    <property type="entry name" value="G_PROTEIN_RECEP_F1_1"/>
    <property type="match status" value="1"/>
</dbReference>
<evidence type="ECO:0000313" key="12">
    <source>
        <dbReference type="EMBL" id="VDI32224.1"/>
    </source>
</evidence>
<proteinExistence type="inferred from homology"/>
<dbReference type="PANTHER" id="PTHR24243">
    <property type="entry name" value="G-PROTEIN COUPLED RECEPTOR"/>
    <property type="match status" value="1"/>
</dbReference>
<dbReference type="Proteomes" id="UP000596742">
    <property type="component" value="Unassembled WGS sequence"/>
</dbReference>
<accession>A0A8B6EAT5</accession>
<feature type="compositionally biased region" description="Basic and acidic residues" evidence="9">
    <location>
        <begin position="287"/>
        <end position="299"/>
    </location>
</feature>
<evidence type="ECO:0000313" key="13">
    <source>
        <dbReference type="Proteomes" id="UP000596742"/>
    </source>
</evidence>
<dbReference type="Pfam" id="PF00001">
    <property type="entry name" value="7tm_1"/>
    <property type="match status" value="1"/>
</dbReference>
<dbReference type="OrthoDB" id="6170915at2759"/>
<feature type="transmembrane region" description="Helical" evidence="10">
    <location>
        <begin position="143"/>
        <end position="166"/>
    </location>
</feature>
<sequence length="403" mass="46588">MDNYSSWRWNTTVDLSEWSAEYSKRVLINSVITVLFLLIGIIGNLLVILVYSLRMKKIMTDRYFIPILAGLDLLSICIAASLNLSKNFRQYTFPGSTTCKVFIYMAYVFSYSSLNMLLIIAVHRFQKVCRPFKTQMSIFWKRLATVICIIGSAIFHIPLLFFYGTITVKHHKAEMYGSQCNKLRDSKTSHSLKIHQPFDVVYNTGLILSVTVLYCLIGRTIYRKTNLTKPHQIDENVHKITCDGKTKKSTPPSSELQTADKTSLPGIERPKEINESSSSTCGDNTTEDERPSCKYDEHHHHPKIGKKIRGHFHIYRFSYMFMLISVLALLSYIPTIVLILLESRNDTFWNNMSQDKLLLLLFLRRLYMLNSIVNPFVYGCFDTAFKKELKKMCSSCSFKRLNF</sequence>
<dbReference type="CDD" id="cd00637">
    <property type="entry name" value="7tm_classA_rhodopsin-like"/>
    <property type="match status" value="1"/>
</dbReference>
<evidence type="ECO:0000256" key="4">
    <source>
        <dbReference type="ARBA" id="ARBA00023040"/>
    </source>
</evidence>
<keyword evidence="2 8" id="KW-0812">Transmembrane</keyword>
<feature type="domain" description="G-protein coupled receptors family 1 profile" evidence="11">
    <location>
        <begin position="43"/>
        <end position="378"/>
    </location>
</feature>
<feature type="compositionally biased region" description="Polar residues" evidence="9">
    <location>
        <begin position="275"/>
        <end position="284"/>
    </location>
</feature>
<protein>
    <submittedName>
        <fullName evidence="12">Cholecystokinin A receptor</fullName>
    </submittedName>
</protein>
<evidence type="ECO:0000256" key="6">
    <source>
        <dbReference type="ARBA" id="ARBA00023170"/>
    </source>
</evidence>
<keyword evidence="6 8" id="KW-0675">Receptor</keyword>
<evidence type="ECO:0000256" key="10">
    <source>
        <dbReference type="SAM" id="Phobius"/>
    </source>
</evidence>
<keyword evidence="13" id="KW-1185">Reference proteome</keyword>
<keyword evidence="7 8" id="KW-0807">Transducer</keyword>
<evidence type="ECO:0000256" key="2">
    <source>
        <dbReference type="ARBA" id="ARBA00022692"/>
    </source>
</evidence>
<feature type="region of interest" description="Disordered" evidence="9">
    <location>
        <begin position="242"/>
        <end position="300"/>
    </location>
</feature>
<dbReference type="Gene3D" id="1.20.1070.10">
    <property type="entry name" value="Rhodopsin 7-helix transmembrane proteins"/>
    <property type="match status" value="1"/>
</dbReference>